<feature type="transmembrane region" description="Helical" evidence="6">
    <location>
        <begin position="172"/>
        <end position="190"/>
    </location>
</feature>
<dbReference type="PANTHER" id="PTHR32322:SF18">
    <property type="entry name" value="S-ADENOSYLMETHIONINE_S-ADENOSYLHOMOCYSTEINE TRANSPORTER"/>
    <property type="match status" value="1"/>
</dbReference>
<feature type="transmembrane region" description="Helical" evidence="6">
    <location>
        <begin position="234"/>
        <end position="255"/>
    </location>
</feature>
<evidence type="ECO:0000313" key="9">
    <source>
        <dbReference type="Proteomes" id="UP000256899"/>
    </source>
</evidence>
<dbReference type="GO" id="GO:0005886">
    <property type="term" value="C:plasma membrane"/>
    <property type="evidence" value="ECO:0007669"/>
    <property type="project" value="UniProtKB-SubCell"/>
</dbReference>
<evidence type="ECO:0000256" key="4">
    <source>
        <dbReference type="ARBA" id="ARBA00022989"/>
    </source>
</evidence>
<evidence type="ECO:0000256" key="2">
    <source>
        <dbReference type="ARBA" id="ARBA00022475"/>
    </source>
</evidence>
<feature type="transmembrane region" description="Helical" evidence="6">
    <location>
        <begin position="142"/>
        <end position="160"/>
    </location>
</feature>
<keyword evidence="9" id="KW-1185">Reference proteome</keyword>
<accession>A0A3E0U1P2</accession>
<evidence type="ECO:0000256" key="6">
    <source>
        <dbReference type="SAM" id="Phobius"/>
    </source>
</evidence>
<gene>
    <name evidence="8" type="ORF">DXX94_09010</name>
</gene>
<dbReference type="AlphaFoldDB" id="A0A3E0U1P2"/>
<keyword evidence="4 6" id="KW-1133">Transmembrane helix</keyword>
<keyword evidence="5 6" id="KW-0472">Membrane</keyword>
<dbReference type="EMBL" id="QUOT01000001">
    <property type="protein sequence ID" value="REL30848.1"/>
    <property type="molecule type" value="Genomic_DNA"/>
</dbReference>
<feature type="transmembrane region" description="Helical" evidence="6">
    <location>
        <begin position="113"/>
        <end position="130"/>
    </location>
</feature>
<evidence type="ECO:0000256" key="5">
    <source>
        <dbReference type="ARBA" id="ARBA00023136"/>
    </source>
</evidence>
<organism evidence="8 9">
    <name type="scientific">Thalassotalea euphylliae</name>
    <dbReference type="NCBI Taxonomy" id="1655234"/>
    <lineage>
        <taxon>Bacteria</taxon>
        <taxon>Pseudomonadati</taxon>
        <taxon>Pseudomonadota</taxon>
        <taxon>Gammaproteobacteria</taxon>
        <taxon>Alteromonadales</taxon>
        <taxon>Colwelliaceae</taxon>
        <taxon>Thalassotalea</taxon>
    </lineage>
</organism>
<dbReference type="SUPFAM" id="SSF103481">
    <property type="entry name" value="Multidrug resistance efflux transporter EmrE"/>
    <property type="match status" value="1"/>
</dbReference>
<feature type="domain" description="EamA" evidence="7">
    <location>
        <begin position="143"/>
        <end position="274"/>
    </location>
</feature>
<dbReference type="InterPro" id="IPR037185">
    <property type="entry name" value="EmrE-like"/>
</dbReference>
<sequence length="295" mass="32424">MASILGTLALFMWSSLALLAAKTTNIPAFFILSCAFFVSFGLSLLWRYQQEKRWFAKPKLTAAQWLLGITGLFGYHFCYFFALQFAPVLEVTLINYLWPLLLTLILAQREQRLFALAGGITAFLGIVVLLSGGQATFTQQDLVGYFLALGAAIIWASYSAYLSKGKSDTADIGWLSLAVALLAAICHLLFEPAINIEQPTKVQWLYLLLIGLGPLGGSFYLWEYGLSKGNHRLLASLSFFTPLCASLLLAVFAMATWSLEMAAALTLILLGGLITHTPSVVDNYRQRLSVDKVTS</sequence>
<proteinExistence type="predicted"/>
<feature type="domain" description="EamA" evidence="7">
    <location>
        <begin position="3"/>
        <end position="130"/>
    </location>
</feature>
<dbReference type="InterPro" id="IPR050638">
    <property type="entry name" value="AA-Vitamin_Transporters"/>
</dbReference>
<evidence type="ECO:0000256" key="1">
    <source>
        <dbReference type="ARBA" id="ARBA00004651"/>
    </source>
</evidence>
<feature type="transmembrane region" description="Helical" evidence="6">
    <location>
        <begin position="29"/>
        <end position="48"/>
    </location>
</feature>
<feature type="transmembrane region" description="Helical" evidence="6">
    <location>
        <begin position="202"/>
        <end position="222"/>
    </location>
</feature>
<evidence type="ECO:0000313" key="8">
    <source>
        <dbReference type="EMBL" id="REL30848.1"/>
    </source>
</evidence>
<protein>
    <submittedName>
        <fullName evidence="8">DMT family transporter</fullName>
    </submittedName>
</protein>
<keyword evidence="2" id="KW-1003">Cell membrane</keyword>
<comment type="caution">
    <text evidence="8">The sequence shown here is derived from an EMBL/GenBank/DDBJ whole genome shotgun (WGS) entry which is preliminary data.</text>
</comment>
<feature type="transmembrane region" description="Helical" evidence="6">
    <location>
        <begin position="261"/>
        <end position="281"/>
    </location>
</feature>
<feature type="transmembrane region" description="Helical" evidence="6">
    <location>
        <begin position="60"/>
        <end position="82"/>
    </location>
</feature>
<feature type="transmembrane region" description="Helical" evidence="6">
    <location>
        <begin position="88"/>
        <end position="106"/>
    </location>
</feature>
<dbReference type="PANTHER" id="PTHR32322">
    <property type="entry name" value="INNER MEMBRANE TRANSPORTER"/>
    <property type="match status" value="1"/>
</dbReference>
<dbReference type="RefSeq" id="WP_116015308.1">
    <property type="nucleotide sequence ID" value="NZ_QUOT01000001.1"/>
</dbReference>
<keyword evidence="3 6" id="KW-0812">Transmembrane</keyword>
<reference evidence="9" key="1">
    <citation type="submission" date="2018-08" db="EMBL/GenBank/DDBJ databases">
        <title>Thalassotalea euphylliae genome.</title>
        <authorList>
            <person name="Summers S."/>
            <person name="Rice S.A."/>
            <person name="Freckelton M.L."/>
            <person name="Nedved B.T."/>
            <person name="Hadfield M.G."/>
        </authorList>
    </citation>
    <scope>NUCLEOTIDE SEQUENCE [LARGE SCALE GENOMIC DNA]</scope>
    <source>
        <strain evidence="9">H3</strain>
    </source>
</reference>
<evidence type="ECO:0000256" key="3">
    <source>
        <dbReference type="ARBA" id="ARBA00022692"/>
    </source>
</evidence>
<dbReference type="Proteomes" id="UP000256899">
    <property type="component" value="Unassembled WGS sequence"/>
</dbReference>
<name>A0A3E0U1P2_9GAMM</name>
<dbReference type="InterPro" id="IPR000620">
    <property type="entry name" value="EamA_dom"/>
</dbReference>
<dbReference type="Pfam" id="PF00892">
    <property type="entry name" value="EamA"/>
    <property type="match status" value="2"/>
</dbReference>
<evidence type="ECO:0000259" key="7">
    <source>
        <dbReference type="Pfam" id="PF00892"/>
    </source>
</evidence>
<comment type="subcellular location">
    <subcellularLocation>
        <location evidence="1">Cell membrane</location>
        <topology evidence="1">Multi-pass membrane protein</topology>
    </subcellularLocation>
</comment>